<dbReference type="PANTHER" id="PTHR43081:SF1">
    <property type="entry name" value="ADENYLATE CYCLASE, TERMINAL-DIFFERENTIATION SPECIFIC"/>
    <property type="match status" value="1"/>
</dbReference>
<dbReference type="GO" id="GO:0016020">
    <property type="term" value="C:membrane"/>
    <property type="evidence" value="ECO:0007669"/>
    <property type="project" value="UniProtKB-SubCell"/>
</dbReference>
<dbReference type="EMBL" id="CAEX01001770">
    <property type="protein sequence ID" value="CCD18754.1"/>
    <property type="molecule type" value="Genomic_DNA"/>
</dbReference>
<evidence type="ECO:0000256" key="13">
    <source>
        <dbReference type="ARBA" id="ARBA00022998"/>
    </source>
</evidence>
<dbReference type="FunFam" id="3.30.70.1230:FF:000022">
    <property type="entry name" value="Receptor-type adenylate cyclase GRESAG 4, putative"/>
    <property type="match status" value="1"/>
</dbReference>
<evidence type="ECO:0000256" key="5">
    <source>
        <dbReference type="ARBA" id="ARBA00005381"/>
    </source>
</evidence>
<evidence type="ECO:0000313" key="22">
    <source>
        <dbReference type="EMBL" id="CCD18754.1"/>
    </source>
</evidence>
<dbReference type="Gene3D" id="3.30.70.1230">
    <property type="entry name" value="Nucleotide cyclase"/>
    <property type="match status" value="1"/>
</dbReference>
<evidence type="ECO:0000259" key="21">
    <source>
        <dbReference type="PROSITE" id="PS50125"/>
    </source>
</evidence>
<evidence type="ECO:0000256" key="4">
    <source>
        <dbReference type="ARBA" id="ARBA00004141"/>
    </source>
</evidence>
<organism evidence="22 23">
    <name type="scientific">Trypanosoma vivax (strain Y486)</name>
    <dbReference type="NCBI Taxonomy" id="1055687"/>
    <lineage>
        <taxon>Eukaryota</taxon>
        <taxon>Discoba</taxon>
        <taxon>Euglenozoa</taxon>
        <taxon>Kinetoplastea</taxon>
        <taxon>Metakinetoplastina</taxon>
        <taxon>Trypanosomatida</taxon>
        <taxon>Trypanosomatidae</taxon>
        <taxon>Trypanosoma</taxon>
        <taxon>Duttonella</taxon>
    </lineage>
</organism>
<keyword evidence="12 20" id="KW-1133">Transmembrane helix</keyword>
<evidence type="ECO:0000256" key="12">
    <source>
        <dbReference type="ARBA" id="ARBA00022989"/>
    </source>
</evidence>
<dbReference type="Pfam" id="PF00211">
    <property type="entry name" value="Guanylate_cyc"/>
    <property type="match status" value="1"/>
</dbReference>
<dbReference type="InterPro" id="IPR001054">
    <property type="entry name" value="A/G_cyclase"/>
</dbReference>
<dbReference type="PROSITE" id="PS50125">
    <property type="entry name" value="GUANYLATE_CYCLASE_2"/>
    <property type="match status" value="1"/>
</dbReference>
<dbReference type="Pfam" id="PF25495">
    <property type="entry name" value="Peripla_BP_A-cyclase_1"/>
    <property type="match status" value="1"/>
</dbReference>
<evidence type="ECO:0000256" key="20">
    <source>
        <dbReference type="SAM" id="Phobius"/>
    </source>
</evidence>
<evidence type="ECO:0000256" key="10">
    <source>
        <dbReference type="ARBA" id="ARBA00022840"/>
    </source>
</evidence>
<keyword evidence="7 20" id="KW-0812">Transmembrane</keyword>
<evidence type="ECO:0000313" key="23">
    <source>
        <dbReference type="Proteomes" id="UP000009027"/>
    </source>
</evidence>
<dbReference type="Proteomes" id="UP000009027">
    <property type="component" value="Unassembled WGS sequence"/>
</dbReference>
<dbReference type="SMART" id="SM00044">
    <property type="entry name" value="CYCc"/>
    <property type="match status" value="1"/>
</dbReference>
<keyword evidence="11" id="KW-0460">Magnesium</keyword>
<proteinExistence type="inferred from homology"/>
<evidence type="ECO:0000256" key="15">
    <source>
        <dbReference type="ARBA" id="ARBA00023170"/>
    </source>
</evidence>
<dbReference type="GO" id="GO:0005524">
    <property type="term" value="F:ATP binding"/>
    <property type="evidence" value="ECO:0007669"/>
    <property type="project" value="UniProtKB-KW"/>
</dbReference>
<evidence type="ECO:0000256" key="9">
    <source>
        <dbReference type="ARBA" id="ARBA00022741"/>
    </source>
</evidence>
<feature type="transmembrane region" description="Helical" evidence="20">
    <location>
        <begin position="837"/>
        <end position="859"/>
    </location>
</feature>
<comment type="cofactor">
    <cofactor evidence="2">
        <name>Mg(2+)</name>
        <dbReference type="ChEBI" id="CHEBI:18420"/>
    </cofactor>
</comment>
<dbReference type="SUPFAM" id="SSF55073">
    <property type="entry name" value="Nucleotide cyclase"/>
    <property type="match status" value="1"/>
</dbReference>
<dbReference type="GO" id="GO:0046872">
    <property type="term" value="F:metal ion binding"/>
    <property type="evidence" value="ECO:0007669"/>
    <property type="project" value="UniProtKB-KW"/>
</dbReference>
<evidence type="ECO:0000256" key="2">
    <source>
        <dbReference type="ARBA" id="ARBA00001946"/>
    </source>
</evidence>
<comment type="function">
    <text evidence="3">Could act as a receptor for an unknown ligand.</text>
</comment>
<gene>
    <name evidence="22" type="ORF">TvY486_0014610</name>
</gene>
<feature type="domain" description="Guanylate cyclase" evidence="21">
    <location>
        <begin position="879"/>
        <end position="1033"/>
    </location>
</feature>
<keyword evidence="15 22" id="KW-0675">Receptor</keyword>
<dbReference type="InterPro" id="IPR029787">
    <property type="entry name" value="Nucleotide_cyclase"/>
</dbReference>
<dbReference type="AlphaFoldDB" id="F9WMJ7"/>
<keyword evidence="16" id="KW-0325">Glycoprotein</keyword>
<evidence type="ECO:0000256" key="1">
    <source>
        <dbReference type="ARBA" id="ARBA00001593"/>
    </source>
</evidence>
<evidence type="ECO:0000256" key="16">
    <source>
        <dbReference type="ARBA" id="ARBA00023180"/>
    </source>
</evidence>
<evidence type="ECO:0000256" key="8">
    <source>
        <dbReference type="ARBA" id="ARBA00022723"/>
    </source>
</evidence>
<evidence type="ECO:0000256" key="3">
    <source>
        <dbReference type="ARBA" id="ARBA00002708"/>
    </source>
</evidence>
<accession>F9WMJ7</accession>
<dbReference type="GO" id="GO:0004016">
    <property type="term" value="F:adenylate cyclase activity"/>
    <property type="evidence" value="ECO:0007669"/>
    <property type="project" value="UniProtKB-EC"/>
</dbReference>
<dbReference type="InterPro" id="IPR050697">
    <property type="entry name" value="Adenylyl/Guanylyl_Cyclase_3/4"/>
</dbReference>
<dbReference type="SUPFAM" id="SSF53822">
    <property type="entry name" value="Periplasmic binding protein-like I"/>
    <property type="match status" value="1"/>
</dbReference>
<sequence length="1270" mass="141930">MSVSCLCIPMQCLCRFYAAKACQALLLCLMYAVLPVCLMSECKTVEVLSLMNTMAEVQISATAVVAGFNASLRSKRNQTGDHVNITVITPTLEEVHNVTYIEQFLSNSNESILRVVLGPLGSVPIKMLLPLLETYDVVAFGPISAGIAGRQRNQHLYFLTASPYADLMALIRYSLGYLRVQRLAFMYLRGFSFGEEEYALTVKALEHVGRKLSGVFVMDSSLEMPAPEHVFDKAWSQFAATRPQAVLLFGQACSDTLNFLERLLSDERTTNTYVLAPSSIGLVVHLSFRVKLNQKGLFFQSGQLIFTGWGPLARDTDYIAIANFQNDTEEYLRVVGSQYGYDDDYYFLKHDSEGELMVYGWTVGEVLKQALSTNIWLENQSTFRESLYNQRRYVVNDLVFGDFGWGCDNEAARSGAVCHCNDGGKTVYLKRVLGDGRIEFLEEGSVTLDIGACGSSVRKIQAPLNGLFFNMVDDEIASIASKIISIIASVFNGDGRLGQHDRLFFQHIDTTSQDILQRMSEEQKERIVTAVFGIVTDALLDTPNVTFIDPIPRVPRLADKRRNVIHLSPTAEQQLFVLTDYLSNTHSPGLHAVIRSREGVAFADVLSKTLWTYSVPSLSSVLLREDEQLDGWLPAYGDTLLIGVTLEDVSLLESHLNKYHDTRILILFSELALLYDEFEAAFRNSTGARRLLFATNLPHWNDLDTVSEHALMFGESADNLWIPRTPLTMLGFTTARLMQEVLTHTQTMNSYILAQYFYTNVAIGVDDMHYGPFDDSNCDPLIKMDEQGCAVNYGATGISVWSMARALDPTVPEDHQPVTRALVYREPLYLGMPLHTFVGVFFAFILIMAFVGVLIYVHFFRRDGRDNRNAPKAPSVPVTLVFTDIESSTAQWAANPQLMPDAIAAHHRLIRSLIARHRCYEVKTIGDSFMIACKSALAAVELVRDLQWQFLEHDWGTAALDESYRAFEEKRAAEDAEYVPPTARLEPEVYRRLWNGLRVRSGVHTGLCDIRHDEVTKGYDYYGGTSNMAARTESVAHGGQVLLTRAAYMALRTDERKQLDVTPLGAVPLRGVPVPVEMFQLNAVSGRTFGALRLDVEVNDVDDANCTSSSLSGDTRPVNELSYTGSMIAASLFSLLKTFPATEKRKVLLLCCERWCVSSPKTKESTWTDAMYQETINRIATAVVKVAQFKVHFDQYDLATCVSDTNSLRSTRSVENVFLPSLAEHERFDNKQLAALQENECSFGSFRQTFSLSAENARTPEVVASPHIPS</sequence>
<keyword evidence="9" id="KW-0547">Nucleotide-binding</keyword>
<reference evidence="22 23" key="1">
    <citation type="journal article" date="2012" name="Proc. Natl. Acad. Sci. U.S.A.">
        <title>Antigenic diversity is generated by distinct evolutionary mechanisms in African trypanosome species.</title>
        <authorList>
            <person name="Jackson A.P."/>
            <person name="Berry A."/>
            <person name="Aslett M."/>
            <person name="Allison H.C."/>
            <person name="Burton P."/>
            <person name="Vavrova-Anderson J."/>
            <person name="Brown R."/>
            <person name="Browne H."/>
            <person name="Corton N."/>
            <person name="Hauser H."/>
            <person name="Gamble J."/>
            <person name="Gilderthorp R."/>
            <person name="Marcello L."/>
            <person name="McQuillan J."/>
            <person name="Otto T.D."/>
            <person name="Quail M.A."/>
            <person name="Sanders M.J."/>
            <person name="van Tonder A."/>
            <person name="Ginger M.L."/>
            <person name="Field M.C."/>
            <person name="Barry J.D."/>
            <person name="Hertz-Fowler C."/>
            <person name="Berriman M."/>
        </authorList>
    </citation>
    <scope>NUCLEOTIDE SEQUENCE</scope>
    <source>
        <strain evidence="22 23">Y486</strain>
    </source>
</reference>
<dbReference type="Pfam" id="PF25493">
    <property type="entry name" value="Peripla_BP_A-cyclase"/>
    <property type="match status" value="1"/>
</dbReference>
<keyword evidence="10" id="KW-0067">ATP-binding</keyword>
<evidence type="ECO:0000256" key="7">
    <source>
        <dbReference type="ARBA" id="ARBA00022692"/>
    </source>
</evidence>
<comment type="subcellular location">
    <subcellularLocation>
        <location evidence="4">Membrane</location>
        <topology evidence="4">Multi-pass membrane protein</topology>
    </subcellularLocation>
</comment>
<keyword evidence="13" id="KW-0115">cAMP biosynthesis</keyword>
<evidence type="ECO:0000256" key="11">
    <source>
        <dbReference type="ARBA" id="ARBA00022842"/>
    </source>
</evidence>
<comment type="catalytic activity">
    <reaction evidence="1">
        <text>ATP = 3',5'-cyclic AMP + diphosphate</text>
        <dbReference type="Rhea" id="RHEA:15389"/>
        <dbReference type="ChEBI" id="CHEBI:30616"/>
        <dbReference type="ChEBI" id="CHEBI:33019"/>
        <dbReference type="ChEBI" id="CHEBI:58165"/>
        <dbReference type="EC" id="4.6.1.1"/>
    </reaction>
</comment>
<evidence type="ECO:0000256" key="6">
    <source>
        <dbReference type="ARBA" id="ARBA00012201"/>
    </source>
</evidence>
<keyword evidence="23" id="KW-1185">Reference proteome</keyword>
<evidence type="ECO:0000256" key="14">
    <source>
        <dbReference type="ARBA" id="ARBA00023136"/>
    </source>
</evidence>
<name>F9WMJ7_TRYVY</name>
<dbReference type="GO" id="GO:0006171">
    <property type="term" value="P:cAMP biosynthetic process"/>
    <property type="evidence" value="ECO:0007669"/>
    <property type="project" value="UniProtKB-KW"/>
</dbReference>
<keyword evidence="8" id="KW-0479">Metal-binding</keyword>
<dbReference type="PANTHER" id="PTHR43081">
    <property type="entry name" value="ADENYLATE CYCLASE, TERMINAL-DIFFERENTIATION SPECIFIC-RELATED"/>
    <property type="match status" value="1"/>
</dbReference>
<evidence type="ECO:0000256" key="19">
    <source>
        <dbReference type="ARBA" id="ARBA00032637"/>
    </source>
</evidence>
<evidence type="ECO:0000256" key="17">
    <source>
        <dbReference type="ARBA" id="ARBA00023239"/>
    </source>
</evidence>
<dbReference type="VEuPathDB" id="TriTrypDB:TvY486_0014610"/>
<evidence type="ECO:0000256" key="18">
    <source>
        <dbReference type="ARBA" id="ARBA00032597"/>
    </source>
</evidence>
<dbReference type="CDD" id="cd07556">
    <property type="entry name" value="Nucleotidyl_cyc_III"/>
    <property type="match status" value="1"/>
</dbReference>
<keyword evidence="17" id="KW-0456">Lyase</keyword>
<protein>
    <recommendedName>
        <fullName evidence="6">adenylate cyclase</fullName>
        <ecNumber evidence="6">4.6.1.1</ecNumber>
    </recommendedName>
    <alternativeName>
        <fullName evidence="18">ATP pyrophosphate-lyase</fullName>
    </alternativeName>
    <alternativeName>
        <fullName evidence="19">Adenylyl cyclase</fullName>
    </alternativeName>
</protein>
<dbReference type="InterPro" id="IPR057399">
    <property type="entry name" value="GRESAG4.1/3_peripasmic_1"/>
</dbReference>
<dbReference type="InterPro" id="IPR028082">
    <property type="entry name" value="Peripla_BP_I"/>
</dbReference>
<keyword evidence="14 20" id="KW-0472">Membrane</keyword>
<dbReference type="GO" id="GO:0035556">
    <property type="term" value="P:intracellular signal transduction"/>
    <property type="evidence" value="ECO:0007669"/>
    <property type="project" value="InterPro"/>
</dbReference>
<dbReference type="InterPro" id="IPR057398">
    <property type="entry name" value="GRESAG4.1/3_peripasmic_2"/>
</dbReference>
<comment type="similarity">
    <text evidence="5">Belongs to the adenylyl cyclase class-3 family.</text>
</comment>
<dbReference type="EC" id="4.6.1.1" evidence="6"/>